<evidence type="ECO:0000256" key="1">
    <source>
        <dbReference type="ARBA" id="ARBA00004651"/>
    </source>
</evidence>
<comment type="subcellular location">
    <subcellularLocation>
        <location evidence="1 7">Cell membrane</location>
        <topology evidence="1 7">Multi-pass membrane protein</topology>
    </subcellularLocation>
</comment>
<sequence length="289" mass="31712">MTSRARPRRPTAFGVFGIAFLTLWVLLEILPLLWVLRTSLAPRDTLFSSPFAAAQGAWTLDNYARVLGVGPDSDSELQFLAYLSNSVVYTTIVVTGQVTFSTMAGYAFARLTFPGREFLFGIFLSGLMVPPIFTALPNFVLMKNLDLLDTFAALAAPTFFVTPFAVFFMRQFFLGVPRELEEAAMLDGCNRWQIFTRVVAPCVSGPIITLAIVTAVTTWNDYLWPLLVGTETTKVLNVGLSSFLAQSRSQQPDWAGLMAGSVLSVLPVLVILSVFGRRLVASLNFTGVK</sequence>
<feature type="transmembrane region" description="Helical" evidence="7">
    <location>
        <begin position="87"/>
        <end position="109"/>
    </location>
</feature>
<dbReference type="Pfam" id="PF00528">
    <property type="entry name" value="BPD_transp_1"/>
    <property type="match status" value="1"/>
</dbReference>
<dbReference type="STRING" id="100225.SAMN05421595_0082"/>
<dbReference type="eggNOG" id="COG0395">
    <property type="taxonomic scope" value="Bacteria"/>
</dbReference>
<keyword evidence="2 7" id="KW-0813">Transport</keyword>
<organism evidence="9 10">
    <name type="scientific">Austwickia chelonae NBRC 105200</name>
    <dbReference type="NCBI Taxonomy" id="1184607"/>
    <lineage>
        <taxon>Bacteria</taxon>
        <taxon>Bacillati</taxon>
        <taxon>Actinomycetota</taxon>
        <taxon>Actinomycetes</taxon>
        <taxon>Micrococcales</taxon>
        <taxon>Dermatophilaceae</taxon>
        <taxon>Austwickia</taxon>
    </lineage>
</organism>
<keyword evidence="6 7" id="KW-0472">Membrane</keyword>
<dbReference type="Proteomes" id="UP000008495">
    <property type="component" value="Unassembled WGS sequence"/>
</dbReference>
<dbReference type="InterPro" id="IPR035906">
    <property type="entry name" value="MetI-like_sf"/>
</dbReference>
<dbReference type="GO" id="GO:0005886">
    <property type="term" value="C:plasma membrane"/>
    <property type="evidence" value="ECO:0007669"/>
    <property type="project" value="UniProtKB-SubCell"/>
</dbReference>
<dbReference type="InterPro" id="IPR000515">
    <property type="entry name" value="MetI-like"/>
</dbReference>
<evidence type="ECO:0000256" key="6">
    <source>
        <dbReference type="ARBA" id="ARBA00023136"/>
    </source>
</evidence>
<feature type="transmembrane region" description="Helical" evidence="7">
    <location>
        <begin position="12"/>
        <end position="36"/>
    </location>
</feature>
<gene>
    <name evidence="9" type="ORF">AUCHE_17_00830</name>
</gene>
<dbReference type="PANTHER" id="PTHR43744">
    <property type="entry name" value="ABC TRANSPORTER PERMEASE PROTEIN MG189-RELATED-RELATED"/>
    <property type="match status" value="1"/>
</dbReference>
<dbReference type="PROSITE" id="PS50928">
    <property type="entry name" value="ABC_TM1"/>
    <property type="match status" value="1"/>
</dbReference>
<dbReference type="PANTHER" id="PTHR43744:SF12">
    <property type="entry name" value="ABC TRANSPORTER PERMEASE PROTEIN MG189-RELATED"/>
    <property type="match status" value="1"/>
</dbReference>
<protein>
    <submittedName>
        <fullName evidence="9">Putative ABC transporter permease protein</fullName>
    </submittedName>
</protein>
<evidence type="ECO:0000313" key="9">
    <source>
        <dbReference type="EMBL" id="GAB78871.1"/>
    </source>
</evidence>
<dbReference type="RefSeq" id="WP_006503628.1">
    <property type="nucleotide sequence ID" value="NZ_BAGZ01000017.1"/>
</dbReference>
<reference evidence="9 10" key="1">
    <citation type="submission" date="2012-08" db="EMBL/GenBank/DDBJ databases">
        <title>Whole genome shotgun sequence of Austwickia chelonae NBRC 105200.</title>
        <authorList>
            <person name="Yoshida I."/>
            <person name="Hosoyama A."/>
            <person name="Tsuchikane K."/>
            <person name="Katsumata H."/>
            <person name="Ando Y."/>
            <person name="Ohji S."/>
            <person name="Hamada M."/>
            <person name="Tamura T."/>
            <person name="Yamazoe A."/>
            <person name="Yamazaki S."/>
            <person name="Fujita N."/>
        </authorList>
    </citation>
    <scope>NUCLEOTIDE SEQUENCE [LARGE SCALE GENOMIC DNA]</scope>
    <source>
        <strain evidence="9 10">NBRC 105200</strain>
    </source>
</reference>
<evidence type="ECO:0000256" key="4">
    <source>
        <dbReference type="ARBA" id="ARBA00022692"/>
    </source>
</evidence>
<feature type="domain" description="ABC transmembrane type-1" evidence="8">
    <location>
        <begin position="83"/>
        <end position="275"/>
    </location>
</feature>
<dbReference type="EMBL" id="BAGZ01000017">
    <property type="protein sequence ID" value="GAB78871.1"/>
    <property type="molecule type" value="Genomic_DNA"/>
</dbReference>
<name>K6UNC8_9MICO</name>
<dbReference type="OrthoDB" id="2063054at2"/>
<keyword evidence="4 7" id="KW-0812">Transmembrane</keyword>
<dbReference type="AlphaFoldDB" id="K6UNC8"/>
<feature type="transmembrane region" description="Helical" evidence="7">
    <location>
        <begin position="194"/>
        <end position="219"/>
    </location>
</feature>
<keyword evidence="5 7" id="KW-1133">Transmembrane helix</keyword>
<evidence type="ECO:0000256" key="3">
    <source>
        <dbReference type="ARBA" id="ARBA00022475"/>
    </source>
</evidence>
<dbReference type="GO" id="GO:0055085">
    <property type="term" value="P:transmembrane transport"/>
    <property type="evidence" value="ECO:0007669"/>
    <property type="project" value="InterPro"/>
</dbReference>
<accession>K6UNC8</accession>
<evidence type="ECO:0000256" key="7">
    <source>
        <dbReference type="RuleBase" id="RU363032"/>
    </source>
</evidence>
<keyword evidence="3" id="KW-1003">Cell membrane</keyword>
<keyword evidence="10" id="KW-1185">Reference proteome</keyword>
<evidence type="ECO:0000313" key="10">
    <source>
        <dbReference type="Proteomes" id="UP000008495"/>
    </source>
</evidence>
<comment type="caution">
    <text evidence="9">The sequence shown here is derived from an EMBL/GenBank/DDBJ whole genome shotgun (WGS) entry which is preliminary data.</text>
</comment>
<dbReference type="CDD" id="cd06261">
    <property type="entry name" value="TM_PBP2"/>
    <property type="match status" value="1"/>
</dbReference>
<comment type="similarity">
    <text evidence="7">Belongs to the binding-protein-dependent transport system permease family.</text>
</comment>
<evidence type="ECO:0000259" key="8">
    <source>
        <dbReference type="PROSITE" id="PS50928"/>
    </source>
</evidence>
<dbReference type="Gene3D" id="1.10.3720.10">
    <property type="entry name" value="MetI-like"/>
    <property type="match status" value="1"/>
</dbReference>
<dbReference type="SUPFAM" id="SSF161098">
    <property type="entry name" value="MetI-like"/>
    <property type="match status" value="1"/>
</dbReference>
<evidence type="ECO:0000256" key="5">
    <source>
        <dbReference type="ARBA" id="ARBA00022989"/>
    </source>
</evidence>
<proteinExistence type="inferred from homology"/>
<feature type="transmembrane region" description="Helical" evidence="7">
    <location>
        <begin position="118"/>
        <end position="139"/>
    </location>
</feature>
<feature type="transmembrane region" description="Helical" evidence="7">
    <location>
        <begin position="151"/>
        <end position="173"/>
    </location>
</feature>
<feature type="transmembrane region" description="Helical" evidence="7">
    <location>
        <begin position="254"/>
        <end position="275"/>
    </location>
</feature>
<evidence type="ECO:0000256" key="2">
    <source>
        <dbReference type="ARBA" id="ARBA00022448"/>
    </source>
</evidence>